<dbReference type="InterPro" id="IPR007751">
    <property type="entry name" value="DUF676_lipase-like"/>
</dbReference>
<gene>
    <name evidence="2" type="ORF">SAMN05443144_104126</name>
</gene>
<dbReference type="OrthoDB" id="9765872at2"/>
<sequence>MLEQFDTDRWLNKLQLEEFPGPETVHLKYPVLLCHGYGAIASLVKPSPLYDVSMLLRSHNVTAFAPNIVPYAKIETRARGWVHSIRELTDKQHYEKVNIIAHSMGGLDMRYALSELDIAHNVASFTTVSTPHHGTSLAELTLKTPDAIREKLADFLDWMGDRIYPKTKSDSVGSAVQLTRRYITEEFNPKITDVPGIPYYSYSSAVGKGTSVPIRVISRYQNNHIYEQEGINDGMVSVESSKWGHHIKTSSLSHLEQMHVRVKNDRETIYRSFWLDVVKMLEEKGH</sequence>
<evidence type="ECO:0000259" key="1">
    <source>
        <dbReference type="Pfam" id="PF05057"/>
    </source>
</evidence>
<dbReference type="SUPFAM" id="SSF53474">
    <property type="entry name" value="alpha/beta-Hydrolases"/>
    <property type="match status" value="1"/>
</dbReference>
<dbReference type="Proteomes" id="UP000184041">
    <property type="component" value="Unassembled WGS sequence"/>
</dbReference>
<dbReference type="Pfam" id="PF05057">
    <property type="entry name" value="DUF676"/>
    <property type="match status" value="1"/>
</dbReference>
<dbReference type="PANTHER" id="PTHR11440">
    <property type="entry name" value="LECITHIN-CHOLESTEROL ACYLTRANSFERASE-RELATED"/>
    <property type="match status" value="1"/>
</dbReference>
<proteinExistence type="predicted"/>
<evidence type="ECO:0000313" key="3">
    <source>
        <dbReference type="Proteomes" id="UP000184041"/>
    </source>
</evidence>
<dbReference type="InterPro" id="IPR029058">
    <property type="entry name" value="AB_hydrolase_fold"/>
</dbReference>
<feature type="domain" description="DUF676" evidence="1">
    <location>
        <begin position="84"/>
        <end position="141"/>
    </location>
</feature>
<dbReference type="EMBL" id="FQUS01000004">
    <property type="protein sequence ID" value="SHE92834.1"/>
    <property type="molecule type" value="Genomic_DNA"/>
</dbReference>
<dbReference type="STRING" id="1194090.SAMN05443144_104126"/>
<dbReference type="Gene3D" id="3.40.50.1820">
    <property type="entry name" value="alpha/beta hydrolase"/>
    <property type="match status" value="1"/>
</dbReference>
<dbReference type="AlphaFoldDB" id="A0A1M4XH00"/>
<protein>
    <submittedName>
        <fullName evidence="2">Triacylglycerol lipase</fullName>
    </submittedName>
</protein>
<evidence type="ECO:0000313" key="2">
    <source>
        <dbReference type="EMBL" id="SHE92834.1"/>
    </source>
</evidence>
<reference evidence="2 3" key="1">
    <citation type="submission" date="2016-11" db="EMBL/GenBank/DDBJ databases">
        <authorList>
            <person name="Jaros S."/>
            <person name="Januszkiewicz K."/>
            <person name="Wedrychowicz H."/>
        </authorList>
    </citation>
    <scope>NUCLEOTIDE SEQUENCE [LARGE SCALE GENOMIC DNA]</scope>
    <source>
        <strain evidence="2 3">DSM 21986</strain>
    </source>
</reference>
<organism evidence="2 3">
    <name type="scientific">Fodinibius roseus</name>
    <dbReference type="NCBI Taxonomy" id="1194090"/>
    <lineage>
        <taxon>Bacteria</taxon>
        <taxon>Pseudomonadati</taxon>
        <taxon>Balneolota</taxon>
        <taxon>Balneolia</taxon>
        <taxon>Balneolales</taxon>
        <taxon>Balneolaceae</taxon>
        <taxon>Fodinibius</taxon>
    </lineage>
</organism>
<dbReference type="RefSeq" id="WP_073060197.1">
    <property type="nucleotide sequence ID" value="NZ_FQUS01000004.1"/>
</dbReference>
<name>A0A1M4XH00_9BACT</name>
<accession>A0A1M4XH00</accession>
<keyword evidence="3" id="KW-1185">Reference proteome</keyword>